<sequence length="120" mass="13853">MRSRSGRPQRRWHRERSRTFEDELVPTLLAPVRQRCHLVVHSIPLIPILSLHRLPPNQPQTGLHSVNHTAFPELVQIPLNRTRTGQHRSLLAPEEVAHLHSISLHQLADQDQQRVILLPA</sequence>
<reference evidence="2" key="1">
    <citation type="submission" date="2019-04" db="EMBL/GenBank/DDBJ databases">
        <title>Friends and foes A comparative genomics studyof 23 Aspergillus species from section Flavi.</title>
        <authorList>
            <consortium name="DOE Joint Genome Institute"/>
            <person name="Kjaerbolling I."/>
            <person name="Vesth T."/>
            <person name="Frisvad J.C."/>
            <person name="Nybo J.L."/>
            <person name="Theobald S."/>
            <person name="Kildgaard S."/>
            <person name="Isbrandt T."/>
            <person name="Kuo A."/>
            <person name="Sato A."/>
            <person name="Lyhne E.K."/>
            <person name="Kogle M.E."/>
            <person name="Wiebenga A."/>
            <person name="Kun R.S."/>
            <person name="Lubbers R.J."/>
            <person name="Makela M.R."/>
            <person name="Barry K."/>
            <person name="Chovatia M."/>
            <person name="Clum A."/>
            <person name="Daum C."/>
            <person name="Haridas S."/>
            <person name="He G."/>
            <person name="LaButti K."/>
            <person name="Lipzen A."/>
            <person name="Mondo S."/>
            <person name="Riley R."/>
            <person name="Salamov A."/>
            <person name="Simmons B.A."/>
            <person name="Magnuson J.K."/>
            <person name="Henrissat B."/>
            <person name="Mortensen U.H."/>
            <person name="Larsen T.O."/>
            <person name="Devries R.P."/>
            <person name="Grigoriev I.V."/>
            <person name="Machida M."/>
            <person name="Baker S.E."/>
            <person name="Andersen M.R."/>
        </authorList>
    </citation>
    <scope>NUCLEOTIDE SEQUENCE [LARGE SCALE GENOMIC DNA]</scope>
    <source>
        <strain evidence="2">CBS 553.77</strain>
    </source>
</reference>
<dbReference type="AlphaFoldDB" id="A0A5N6ZET6"/>
<keyword evidence="2" id="KW-1185">Reference proteome</keyword>
<gene>
    <name evidence="1" type="ORF">BDV28DRAFT_129084</name>
</gene>
<dbReference type="EMBL" id="ML739053">
    <property type="protein sequence ID" value="KAE8355416.1"/>
    <property type="molecule type" value="Genomic_DNA"/>
</dbReference>
<evidence type="ECO:0000313" key="2">
    <source>
        <dbReference type="Proteomes" id="UP000327118"/>
    </source>
</evidence>
<name>A0A5N6ZET6_9EURO</name>
<dbReference type="Proteomes" id="UP000327118">
    <property type="component" value="Unassembled WGS sequence"/>
</dbReference>
<organism evidence="1 2">
    <name type="scientific">Aspergillus coremiiformis</name>
    <dbReference type="NCBI Taxonomy" id="138285"/>
    <lineage>
        <taxon>Eukaryota</taxon>
        <taxon>Fungi</taxon>
        <taxon>Dikarya</taxon>
        <taxon>Ascomycota</taxon>
        <taxon>Pezizomycotina</taxon>
        <taxon>Eurotiomycetes</taxon>
        <taxon>Eurotiomycetidae</taxon>
        <taxon>Eurotiales</taxon>
        <taxon>Aspergillaceae</taxon>
        <taxon>Aspergillus</taxon>
        <taxon>Aspergillus subgen. Circumdati</taxon>
    </lineage>
</organism>
<protein>
    <submittedName>
        <fullName evidence="1">Uncharacterized protein</fullName>
    </submittedName>
</protein>
<evidence type="ECO:0000313" key="1">
    <source>
        <dbReference type="EMBL" id="KAE8355416.1"/>
    </source>
</evidence>
<proteinExistence type="predicted"/>
<accession>A0A5N6ZET6</accession>